<evidence type="ECO:0000256" key="1">
    <source>
        <dbReference type="SAM" id="MobiDB-lite"/>
    </source>
</evidence>
<dbReference type="Gene3D" id="3.50.4.10">
    <property type="entry name" value="Hepatocyte Growth Factor"/>
    <property type="match status" value="1"/>
</dbReference>
<dbReference type="PROSITE" id="PS50948">
    <property type="entry name" value="PAN"/>
    <property type="match status" value="1"/>
</dbReference>
<dbReference type="InterPro" id="IPR003609">
    <property type="entry name" value="Pan_app"/>
</dbReference>
<dbReference type="KEGG" id="vg:80518704"/>
<feature type="region of interest" description="Disordered" evidence="1">
    <location>
        <begin position="145"/>
        <end position="204"/>
    </location>
</feature>
<dbReference type="Pfam" id="PF14295">
    <property type="entry name" value="PAN_4"/>
    <property type="match status" value="1"/>
</dbReference>
<name>A0A6N1P2N1_9VIRU</name>
<dbReference type="EMBL" id="KY523104">
    <property type="protein sequence ID" value="QKU35281.1"/>
    <property type="molecule type" value="Genomic_DNA"/>
</dbReference>
<reference evidence="3" key="2">
    <citation type="journal article" date="2018" name="Nat. Commun.">
        <title>Tailed giant Tupanvirus possesses the most complete translational apparatus of the known virosphere.</title>
        <authorList>
            <person name="Abrahao J."/>
            <person name="Silva L."/>
            <person name="Silva L.S."/>
            <person name="Khalil J.Y.B."/>
            <person name="Rodrigues R."/>
            <person name="Arantes T."/>
            <person name="Assis F."/>
            <person name="Boratto P."/>
            <person name="Andrade M."/>
            <person name="Kroon E.G."/>
            <person name="Ribeiro B."/>
            <person name="Bergier I."/>
            <person name="Seligmann H."/>
            <person name="Ghigo E."/>
            <person name="Colson P."/>
            <person name="Levasseur A."/>
            <person name="Kroemer G."/>
            <person name="Raoult D."/>
            <person name="La Scola B."/>
        </authorList>
    </citation>
    <scope>NUCLEOTIDE SEQUENCE [LARGE SCALE GENOMIC DNA]</scope>
    <source>
        <strain evidence="3">Soda lake</strain>
    </source>
</reference>
<dbReference type="RefSeq" id="YP_010781940.1">
    <property type="nucleotide sequence ID" value="NC_075039.1"/>
</dbReference>
<feature type="domain" description="Apple" evidence="2">
    <location>
        <begin position="212"/>
        <end position="287"/>
    </location>
</feature>
<proteinExistence type="predicted"/>
<feature type="compositionally biased region" description="Pro residues" evidence="1">
    <location>
        <begin position="152"/>
        <end position="190"/>
    </location>
</feature>
<organism evidence="3">
    <name type="scientific">Tupanvirus soda lake</name>
    <dbReference type="NCBI Taxonomy" id="2126985"/>
    <lineage>
        <taxon>Viruses</taxon>
        <taxon>Varidnaviria</taxon>
        <taxon>Bamfordvirae</taxon>
        <taxon>Nucleocytoviricota</taxon>
        <taxon>Megaviricetes</taxon>
        <taxon>Imitervirales</taxon>
        <taxon>Mimiviridae</taxon>
        <taxon>Megamimivirinae</taxon>
        <taxon>Tupanvirus</taxon>
        <taxon>Tupanvirus salinum</taxon>
    </lineage>
</organism>
<reference evidence="3" key="1">
    <citation type="submission" date="2017-01" db="EMBL/GenBank/DDBJ databases">
        <authorList>
            <person name="Assis F.L."/>
            <person name="Abrahao J.S."/>
            <person name="Silva L."/>
            <person name="Khalil J.B."/>
            <person name="Rodrigues R."/>
            <person name="Silva L.S."/>
            <person name="Arantes T."/>
            <person name="Boratto P."/>
            <person name="Andrade M."/>
            <person name="Kroon E.G."/>
            <person name="Ribeiro B."/>
            <person name="Bergier I."/>
            <person name="Seligmann H."/>
            <person name="Ghigo E."/>
            <person name="Colson P."/>
            <person name="Levasseur A."/>
            <person name="Raoult D."/>
            <person name="Scola B.L."/>
        </authorList>
    </citation>
    <scope>NUCLEOTIDE SEQUENCE</scope>
    <source>
        <strain evidence="3">Soda lake</strain>
    </source>
</reference>
<evidence type="ECO:0000313" key="3">
    <source>
        <dbReference type="EMBL" id="QKU35281.1"/>
    </source>
</evidence>
<accession>A0A6N1P2N1</accession>
<dbReference type="SUPFAM" id="SSF57414">
    <property type="entry name" value="Hairpin loop containing domain-like"/>
    <property type="match status" value="1"/>
</dbReference>
<protein>
    <recommendedName>
        <fullName evidence="2">Apple domain-containing protein</fullName>
    </recommendedName>
</protein>
<dbReference type="GeneID" id="80518704"/>
<evidence type="ECO:0000259" key="2">
    <source>
        <dbReference type="PROSITE" id="PS50948"/>
    </source>
</evidence>
<sequence length="287" mass="31352">MGGELSTLTKCADENGVCSWPQGTPGQNVIYTANNQGRFRDIRGVSSVACDNNVFGDPAYGHQKHCYRRDIPHYVVGQNGIPQGFVKCSDEGGLCQTNYPADILYGADGNYVSGIVLPNQSVTCDNDVFGDPAYGHQKHCYIRPIQNSNQPINPPPQPINPPSQPVNPPSQPVYPPWWNPTQPPSQPPSQSPIQPQNPNLAPNSTALQVRDSAGNIGLFYGLPNVDVPGFDMAGMPTHAQNEQQCATKCLDNNKCNAYAFNTQNNQCWLKTFPQKQGTNAKFFARAY</sequence>